<evidence type="ECO:0000256" key="2">
    <source>
        <dbReference type="ARBA" id="ARBA00022884"/>
    </source>
</evidence>
<reference evidence="7" key="1">
    <citation type="submission" date="2022-03" db="EMBL/GenBank/DDBJ databases">
        <authorList>
            <person name="Lindestad O."/>
        </authorList>
    </citation>
    <scope>NUCLEOTIDE SEQUENCE</scope>
</reference>
<dbReference type="InterPro" id="IPR000504">
    <property type="entry name" value="RRM_dom"/>
</dbReference>
<dbReference type="SMART" id="SM00360">
    <property type="entry name" value="RRM"/>
    <property type="match status" value="1"/>
</dbReference>
<evidence type="ECO:0000256" key="4">
    <source>
        <dbReference type="PROSITE-ProRule" id="PRU00176"/>
    </source>
</evidence>
<proteinExistence type="predicted"/>
<dbReference type="AlphaFoldDB" id="A0A8S4RWP5"/>
<dbReference type="InterPro" id="IPR012677">
    <property type="entry name" value="Nucleotide-bd_a/b_plait_sf"/>
</dbReference>
<feature type="compositionally biased region" description="Basic residues" evidence="5">
    <location>
        <begin position="260"/>
        <end position="269"/>
    </location>
</feature>
<feature type="region of interest" description="Disordered" evidence="5">
    <location>
        <begin position="26"/>
        <end position="47"/>
    </location>
</feature>
<dbReference type="CDD" id="cd12307">
    <property type="entry name" value="RRM_NIFK_like"/>
    <property type="match status" value="1"/>
</dbReference>
<dbReference type="PANTHER" id="PTHR46754">
    <property type="entry name" value="MKI67 FHA DOMAIN-INTERACTING NUCLEOLAR PHOSPHOPROTEIN"/>
    <property type="match status" value="1"/>
</dbReference>
<feature type="compositionally biased region" description="Polar residues" evidence="5">
    <location>
        <begin position="416"/>
        <end position="433"/>
    </location>
</feature>
<name>A0A8S4RWP5_9NEOP</name>
<feature type="compositionally biased region" description="Low complexity" evidence="5">
    <location>
        <begin position="384"/>
        <end position="397"/>
    </location>
</feature>
<dbReference type="EMBL" id="CAKXAJ010025731">
    <property type="protein sequence ID" value="CAH2243257.1"/>
    <property type="molecule type" value="Genomic_DNA"/>
</dbReference>
<comment type="caution">
    <text evidence="7">The sequence shown here is derived from an EMBL/GenBank/DDBJ whole genome shotgun (WGS) entry which is preliminary data.</text>
</comment>
<dbReference type="InterPro" id="IPR035979">
    <property type="entry name" value="RBD_domain_sf"/>
</dbReference>
<accession>A0A8S4RWP5</accession>
<dbReference type="GO" id="GO:0005730">
    <property type="term" value="C:nucleolus"/>
    <property type="evidence" value="ECO:0007669"/>
    <property type="project" value="UniProtKB-SubCell"/>
</dbReference>
<feature type="domain" description="RRM" evidence="6">
    <location>
        <begin position="61"/>
        <end position="139"/>
    </location>
</feature>
<keyword evidence="8" id="KW-1185">Reference proteome</keyword>
<feature type="compositionally biased region" description="Basic and acidic residues" evidence="5">
    <location>
        <begin position="234"/>
        <end position="252"/>
    </location>
</feature>
<dbReference type="GO" id="GO:0003723">
    <property type="term" value="F:RNA binding"/>
    <property type="evidence" value="ECO:0007669"/>
    <property type="project" value="UniProtKB-UniRule"/>
</dbReference>
<dbReference type="SUPFAM" id="SSF54928">
    <property type="entry name" value="RNA-binding domain, RBD"/>
    <property type="match status" value="1"/>
</dbReference>
<protein>
    <submittedName>
        <fullName evidence="7">Jg16096 protein</fullName>
    </submittedName>
</protein>
<feature type="compositionally biased region" description="Basic and acidic residues" evidence="5">
    <location>
        <begin position="292"/>
        <end position="322"/>
    </location>
</feature>
<keyword evidence="3" id="KW-0539">Nucleus</keyword>
<sequence>MEESVALDSSQQKKFVKSVKGIKKLLKKSDKTPGDPKPEVVNEKRNKVKKGRKAIRRKSRGLVYLSHIPHGFYEQQMTEYFKQFGVVTNARVIRSRRTGNSKGFAFVEFREPAVAEIVAETMNNYLMGKRLIKAVYISPNKQKVHALRKKWNTLKNPSSDERLMFRKLHNADKNEAQELKIARKLLSNLSKTTQKLSNLGIDYDFFKPVDVPEALIDKVDDVIAQTDKKEVKKESNEFKSNDTLKAAVKTEPEDTNGNLKTKKTKKKQLKQNQTEKSNKANPNEAFIKKANLKIEKGKLEDKNKPTEKDENNQIKKTNIMEKKLKKKAGVPENFINIKESVDSDSSIDFDSDEFEKMIEEENNDDLSSNENSEPEDEKIKKIIKIQPKQNAKGAQNKGKAKPYLQAPKKQDKENANVKSQSLVKRSNPENAPVTTKKAKFGKQISKKPLNKVIKRRK</sequence>
<evidence type="ECO:0000313" key="8">
    <source>
        <dbReference type="Proteomes" id="UP000838756"/>
    </source>
</evidence>
<dbReference type="PROSITE" id="PS50102">
    <property type="entry name" value="RRM"/>
    <property type="match status" value="1"/>
</dbReference>
<dbReference type="Proteomes" id="UP000838756">
    <property type="component" value="Unassembled WGS sequence"/>
</dbReference>
<evidence type="ECO:0000313" key="7">
    <source>
        <dbReference type="EMBL" id="CAH2243257.1"/>
    </source>
</evidence>
<evidence type="ECO:0000256" key="5">
    <source>
        <dbReference type="SAM" id="MobiDB-lite"/>
    </source>
</evidence>
<keyword evidence="2 4" id="KW-0694">RNA-binding</keyword>
<organism evidence="7 8">
    <name type="scientific">Pararge aegeria aegeria</name>
    <dbReference type="NCBI Taxonomy" id="348720"/>
    <lineage>
        <taxon>Eukaryota</taxon>
        <taxon>Metazoa</taxon>
        <taxon>Ecdysozoa</taxon>
        <taxon>Arthropoda</taxon>
        <taxon>Hexapoda</taxon>
        <taxon>Insecta</taxon>
        <taxon>Pterygota</taxon>
        <taxon>Neoptera</taxon>
        <taxon>Endopterygota</taxon>
        <taxon>Lepidoptera</taxon>
        <taxon>Glossata</taxon>
        <taxon>Ditrysia</taxon>
        <taxon>Papilionoidea</taxon>
        <taxon>Nymphalidae</taxon>
        <taxon>Satyrinae</taxon>
        <taxon>Satyrini</taxon>
        <taxon>Parargina</taxon>
        <taxon>Pararge</taxon>
    </lineage>
</organism>
<feature type="compositionally biased region" description="Basic and acidic residues" evidence="5">
    <location>
        <begin position="27"/>
        <end position="45"/>
    </location>
</feature>
<evidence type="ECO:0000256" key="3">
    <source>
        <dbReference type="ARBA" id="ARBA00023242"/>
    </source>
</evidence>
<dbReference type="OrthoDB" id="21467at2759"/>
<dbReference type="Gene3D" id="3.30.70.330">
    <property type="match status" value="1"/>
</dbReference>
<evidence type="ECO:0000259" key="6">
    <source>
        <dbReference type="PROSITE" id="PS50102"/>
    </source>
</evidence>
<feature type="compositionally biased region" description="Basic residues" evidence="5">
    <location>
        <begin position="436"/>
        <end position="457"/>
    </location>
</feature>
<gene>
    <name evidence="7" type="primary">jg16096</name>
    <name evidence="7" type="ORF">PAEG_LOCUS19422</name>
</gene>
<feature type="region of interest" description="Disordered" evidence="5">
    <location>
        <begin position="234"/>
        <end position="457"/>
    </location>
</feature>
<comment type="subcellular location">
    <subcellularLocation>
        <location evidence="1">Nucleus</location>
        <location evidence="1">Nucleolus</location>
    </subcellularLocation>
</comment>
<dbReference type="Pfam" id="PF00076">
    <property type="entry name" value="RRM_1"/>
    <property type="match status" value="1"/>
</dbReference>
<evidence type="ECO:0000256" key="1">
    <source>
        <dbReference type="ARBA" id="ARBA00004604"/>
    </source>
</evidence>